<dbReference type="Proteomes" id="UP000482487">
    <property type="component" value="Unassembled WGS sequence"/>
</dbReference>
<comment type="caution">
    <text evidence="1">The sequence shown here is derived from an EMBL/GenBank/DDBJ whole genome shotgun (WGS) entry which is preliminary data.</text>
</comment>
<dbReference type="OrthoDB" id="9771846at2"/>
<dbReference type="InterPro" id="IPR029044">
    <property type="entry name" value="Nucleotide-diphossugar_trans"/>
</dbReference>
<name>A0A7C9IVC1_9BACT</name>
<keyword evidence="2" id="KW-1185">Reference proteome</keyword>
<dbReference type="EMBL" id="WVUD01000038">
    <property type="protein sequence ID" value="MYL84660.1"/>
    <property type="molecule type" value="Genomic_DNA"/>
</dbReference>
<protein>
    <recommendedName>
        <fullName evidence="3">Glycosyltransferase</fullName>
    </recommendedName>
</protein>
<organism evidence="1 2">
    <name type="scientific">Solidesulfovibrio aerotolerans</name>
    <dbReference type="NCBI Taxonomy" id="295255"/>
    <lineage>
        <taxon>Bacteria</taxon>
        <taxon>Pseudomonadati</taxon>
        <taxon>Thermodesulfobacteriota</taxon>
        <taxon>Desulfovibrionia</taxon>
        <taxon>Desulfovibrionales</taxon>
        <taxon>Desulfovibrionaceae</taxon>
        <taxon>Solidesulfovibrio</taxon>
    </lineage>
</organism>
<proteinExistence type="predicted"/>
<evidence type="ECO:0000313" key="1">
    <source>
        <dbReference type="EMBL" id="MYL84660.1"/>
    </source>
</evidence>
<dbReference type="AlphaFoldDB" id="A0A7C9IVC1"/>
<dbReference type="RefSeq" id="WP_160962881.1">
    <property type="nucleotide sequence ID" value="NZ_WVUD01000038.1"/>
</dbReference>
<evidence type="ECO:0008006" key="3">
    <source>
        <dbReference type="Google" id="ProtNLM"/>
    </source>
</evidence>
<gene>
    <name evidence="1" type="ORF">GTA51_16210</name>
</gene>
<sequence length="274" mass="32460">MKNVATLILNRNLPEPTDALVEHLKRYDGDVTDVFVIESGSDPTNLSRNVTWYADWPEALEQGLRYSRGMNYGLSQLWKQGYFQNYDAFFLLTNDTEFSRQPTIPQLLEVFNSHQRVGILSPCSKLWGEKTLLQEEHTKYFWFIHNTAYFLRRKFIESICNYSETSHVNFLFDGENFRGYGNESELIAKAYANDWAAAITSKVWAEENESYLLTKSDIIKTEAYKENIRLYIAEGRAWMKKKYGFNSRWTMQQYVKSMYDNFFEFYPEYNNFKI</sequence>
<dbReference type="SUPFAM" id="SSF53448">
    <property type="entry name" value="Nucleotide-diphospho-sugar transferases"/>
    <property type="match status" value="1"/>
</dbReference>
<evidence type="ECO:0000313" key="2">
    <source>
        <dbReference type="Proteomes" id="UP000482487"/>
    </source>
</evidence>
<reference evidence="1 2" key="1">
    <citation type="submission" date="2020-01" db="EMBL/GenBank/DDBJ databases">
        <title>Genome sequence of Desulfovibrio aerotolerans DSM 16695(T).</title>
        <authorList>
            <person name="Karnachuk O."/>
            <person name="Avakyan M."/>
            <person name="Mardanov A."/>
            <person name="Kadnikov V."/>
            <person name="Ravin N."/>
        </authorList>
    </citation>
    <scope>NUCLEOTIDE SEQUENCE [LARGE SCALE GENOMIC DNA]</scope>
    <source>
        <strain evidence="1 2">DSM 16695</strain>
    </source>
</reference>
<accession>A0A7C9IVC1</accession>